<reference evidence="1 2" key="2">
    <citation type="submission" date="2015-01" db="EMBL/GenBank/DDBJ databases">
        <authorList>
            <consortium name="NBRP consortium"/>
            <person name="Sawabe T."/>
            <person name="Meirelles P."/>
            <person name="Feng G."/>
            <person name="Sayaka M."/>
            <person name="Hattori M."/>
            <person name="Ohkuma M."/>
        </authorList>
    </citation>
    <scope>NUCLEOTIDE SEQUENCE [LARGE SCALE GENOMIC DNA]</scope>
    <source>
        <strain evidence="2">JCM 19231</strain>
    </source>
</reference>
<name>A0A0B8P3C5_9VIBR</name>
<evidence type="ECO:0000313" key="1">
    <source>
        <dbReference type="EMBL" id="GAM59092.1"/>
    </source>
</evidence>
<keyword evidence="2" id="KW-1185">Reference proteome</keyword>
<comment type="caution">
    <text evidence="1">The sequence shown here is derived from an EMBL/GenBank/DDBJ whole genome shotgun (WGS) entry which is preliminary data.</text>
</comment>
<reference evidence="1 2" key="1">
    <citation type="submission" date="2015-01" db="EMBL/GenBank/DDBJ databases">
        <title>Vibrio sp. C1 JCM 19231 whole genome shotgun sequence.</title>
        <authorList>
            <person name="Sawabe T."/>
            <person name="Meirelles P."/>
            <person name="Feng G."/>
            <person name="Sayaka M."/>
            <person name="Hattori M."/>
            <person name="Ohkuma M."/>
        </authorList>
    </citation>
    <scope>NUCLEOTIDE SEQUENCE [LARGE SCALE GENOMIC DNA]</scope>
    <source>
        <strain evidence="2">JCM 19231</strain>
    </source>
</reference>
<evidence type="ECO:0000313" key="2">
    <source>
        <dbReference type="Proteomes" id="UP000031671"/>
    </source>
</evidence>
<sequence length="48" mass="5455">MTLGYDKSKWKEMDAVISRRLFELLNTEQAAFSEIGVQLDDIFEASSA</sequence>
<protein>
    <submittedName>
        <fullName evidence="1">Uncharacterized protein</fullName>
    </submittedName>
</protein>
<dbReference type="Proteomes" id="UP000031671">
    <property type="component" value="Unassembled WGS sequence"/>
</dbReference>
<gene>
    <name evidence="1" type="ORF">JCM19231_553</name>
</gene>
<dbReference type="AlphaFoldDB" id="A0A0B8P3C5"/>
<organism evidence="1 2">
    <name type="scientific">Vibrio ishigakensis</name>
    <dbReference type="NCBI Taxonomy" id="1481914"/>
    <lineage>
        <taxon>Bacteria</taxon>
        <taxon>Pseudomonadati</taxon>
        <taxon>Pseudomonadota</taxon>
        <taxon>Gammaproteobacteria</taxon>
        <taxon>Vibrionales</taxon>
        <taxon>Vibrionaceae</taxon>
        <taxon>Vibrio</taxon>
    </lineage>
</organism>
<dbReference type="EMBL" id="BBRZ01000123">
    <property type="protein sequence ID" value="GAM59092.1"/>
    <property type="molecule type" value="Genomic_DNA"/>
</dbReference>
<accession>A0A0B8P3C5</accession>
<proteinExistence type="predicted"/>